<dbReference type="PANTHER" id="PTHR47168">
    <property type="entry name" value="RING ZINC FINGER DOMAIN SUPERFAMILY PROTEIN-RELATED"/>
    <property type="match status" value="1"/>
</dbReference>
<proteinExistence type="predicted"/>
<feature type="non-terminal residue" evidence="8">
    <location>
        <position position="1"/>
    </location>
</feature>
<reference evidence="8 9" key="1">
    <citation type="journal article" date="2018" name="Front. Plant Sci.">
        <title>Red Clover (Trifolium pratense) and Zigzag Clover (T. medium) - A Picture of Genomic Similarities and Differences.</title>
        <authorList>
            <person name="Dluhosova J."/>
            <person name="Istvanek J."/>
            <person name="Nedelnik J."/>
            <person name="Repkova J."/>
        </authorList>
    </citation>
    <scope>NUCLEOTIDE SEQUENCE [LARGE SCALE GENOMIC DNA]</scope>
    <source>
        <strain evidence="9">cv. 10/8</strain>
        <tissue evidence="8">Leaf</tissue>
    </source>
</reference>
<dbReference type="PANTHER" id="PTHR47168:SF1">
    <property type="entry name" value="OS02G0798600 PROTEIN"/>
    <property type="match status" value="1"/>
</dbReference>
<keyword evidence="3" id="KW-0479">Metal-binding</keyword>
<comment type="caution">
    <text evidence="8">The sequence shown here is derived from an EMBL/GenBank/DDBJ whole genome shotgun (WGS) entry which is preliminary data.</text>
</comment>
<keyword evidence="2" id="KW-0812">Transmembrane</keyword>
<evidence type="ECO:0000256" key="6">
    <source>
        <dbReference type="ARBA" id="ARBA00022989"/>
    </source>
</evidence>
<evidence type="ECO:0000256" key="4">
    <source>
        <dbReference type="ARBA" id="ARBA00022771"/>
    </source>
</evidence>
<evidence type="ECO:0000256" key="3">
    <source>
        <dbReference type="ARBA" id="ARBA00022723"/>
    </source>
</evidence>
<dbReference type="AlphaFoldDB" id="A0A392NHP4"/>
<dbReference type="GO" id="GO:0016020">
    <property type="term" value="C:membrane"/>
    <property type="evidence" value="ECO:0007669"/>
    <property type="project" value="UniProtKB-SubCell"/>
</dbReference>
<keyword evidence="4" id="KW-0863">Zinc-finger</keyword>
<sequence>VLDEIHRQPGSVSLSTVSLPAPESIVDSFPLKSHKKVDEADGGNGDEQ</sequence>
<evidence type="ECO:0000256" key="1">
    <source>
        <dbReference type="ARBA" id="ARBA00004167"/>
    </source>
</evidence>
<comment type="subcellular location">
    <subcellularLocation>
        <location evidence="1">Membrane</location>
        <topology evidence="1">Single-pass membrane protein</topology>
    </subcellularLocation>
</comment>
<dbReference type="InterPro" id="IPR051653">
    <property type="entry name" value="E3_ligase_sorting_rcpt"/>
</dbReference>
<accession>A0A392NHP4</accession>
<evidence type="ECO:0000313" key="9">
    <source>
        <dbReference type="Proteomes" id="UP000265520"/>
    </source>
</evidence>
<evidence type="ECO:0000256" key="7">
    <source>
        <dbReference type="ARBA" id="ARBA00023136"/>
    </source>
</evidence>
<organism evidence="8 9">
    <name type="scientific">Trifolium medium</name>
    <dbReference type="NCBI Taxonomy" id="97028"/>
    <lineage>
        <taxon>Eukaryota</taxon>
        <taxon>Viridiplantae</taxon>
        <taxon>Streptophyta</taxon>
        <taxon>Embryophyta</taxon>
        <taxon>Tracheophyta</taxon>
        <taxon>Spermatophyta</taxon>
        <taxon>Magnoliopsida</taxon>
        <taxon>eudicotyledons</taxon>
        <taxon>Gunneridae</taxon>
        <taxon>Pentapetalae</taxon>
        <taxon>rosids</taxon>
        <taxon>fabids</taxon>
        <taxon>Fabales</taxon>
        <taxon>Fabaceae</taxon>
        <taxon>Papilionoideae</taxon>
        <taxon>50 kb inversion clade</taxon>
        <taxon>NPAAA clade</taxon>
        <taxon>Hologalegina</taxon>
        <taxon>IRL clade</taxon>
        <taxon>Trifolieae</taxon>
        <taxon>Trifolium</taxon>
    </lineage>
</organism>
<evidence type="ECO:0000256" key="5">
    <source>
        <dbReference type="ARBA" id="ARBA00022833"/>
    </source>
</evidence>
<keyword evidence="7" id="KW-0472">Membrane</keyword>
<dbReference type="Proteomes" id="UP000265520">
    <property type="component" value="Unassembled WGS sequence"/>
</dbReference>
<evidence type="ECO:0000256" key="2">
    <source>
        <dbReference type="ARBA" id="ARBA00022692"/>
    </source>
</evidence>
<protein>
    <submittedName>
        <fullName evidence="8">RING finger protein</fullName>
    </submittedName>
</protein>
<dbReference type="EMBL" id="LXQA010040080">
    <property type="protein sequence ID" value="MCH99350.1"/>
    <property type="molecule type" value="Genomic_DNA"/>
</dbReference>
<dbReference type="GO" id="GO:0008270">
    <property type="term" value="F:zinc ion binding"/>
    <property type="evidence" value="ECO:0007669"/>
    <property type="project" value="UniProtKB-KW"/>
</dbReference>
<name>A0A392NHP4_9FABA</name>
<keyword evidence="6" id="KW-1133">Transmembrane helix</keyword>
<keyword evidence="5" id="KW-0862">Zinc</keyword>
<keyword evidence="9" id="KW-1185">Reference proteome</keyword>
<evidence type="ECO:0000313" key="8">
    <source>
        <dbReference type="EMBL" id="MCH99350.1"/>
    </source>
</evidence>